<sequence>MITKEDLYIKKLSEILDLDSSELEDRYREELEKLKEIVNSRTDYIILKIVEDNLYTSVNNNLCIKNVEFKSADNTYIIEEIELNKFFIFYEVLKSNDVKLLIELNKELQNISYKDYEELFNCFTKESLTEEHIKIIKDFSIKNATQFKVLKHLDTQMDKYKRYTLNTIKSLL</sequence>
<reference evidence="1 2" key="1">
    <citation type="submission" date="2020-07" db="EMBL/GenBank/DDBJ databases">
        <title>MOT database genomes.</title>
        <authorList>
            <person name="Joseph S."/>
            <person name="Aduse-Opoku J."/>
            <person name="Hashim A."/>
            <person name="Wade W."/>
            <person name="Curtis M."/>
        </authorList>
    </citation>
    <scope>NUCLEOTIDE SEQUENCE [LARGE SCALE GENOMIC DNA]</scope>
    <source>
        <strain evidence="1 2">CIP 106318</strain>
    </source>
</reference>
<proteinExistence type="predicted"/>
<dbReference type="RefSeq" id="WP_179941795.1">
    <property type="nucleotide sequence ID" value="NZ_JACBYF010000022.1"/>
</dbReference>
<organism evidence="1 2">
    <name type="scientific">Gemelliphila palaticanis</name>
    <dbReference type="NCBI Taxonomy" id="81950"/>
    <lineage>
        <taxon>Bacteria</taxon>
        <taxon>Bacillati</taxon>
        <taxon>Bacillota</taxon>
        <taxon>Bacilli</taxon>
        <taxon>Bacillales</taxon>
        <taxon>Gemellaceae</taxon>
        <taxon>Gemelliphila</taxon>
    </lineage>
</organism>
<comment type="caution">
    <text evidence="1">The sequence shown here is derived from an EMBL/GenBank/DDBJ whole genome shotgun (WGS) entry which is preliminary data.</text>
</comment>
<name>A0ABX2T305_9BACL</name>
<protein>
    <submittedName>
        <fullName evidence="1">Uncharacterized protein</fullName>
    </submittedName>
</protein>
<evidence type="ECO:0000313" key="1">
    <source>
        <dbReference type="EMBL" id="NYS48012.1"/>
    </source>
</evidence>
<gene>
    <name evidence="1" type="ORF">HZY85_07485</name>
</gene>
<evidence type="ECO:0000313" key="2">
    <source>
        <dbReference type="Proteomes" id="UP000531840"/>
    </source>
</evidence>
<dbReference type="EMBL" id="JACBYF010000022">
    <property type="protein sequence ID" value="NYS48012.1"/>
    <property type="molecule type" value="Genomic_DNA"/>
</dbReference>
<keyword evidence="2" id="KW-1185">Reference proteome</keyword>
<accession>A0ABX2T305</accession>
<dbReference type="Proteomes" id="UP000531840">
    <property type="component" value="Unassembled WGS sequence"/>
</dbReference>